<reference evidence="2" key="1">
    <citation type="journal article" date="2023" name="Mol. Phylogenet. Evol.">
        <title>Genome-scale phylogeny and comparative genomics of the fungal order Sordariales.</title>
        <authorList>
            <person name="Hensen N."/>
            <person name="Bonometti L."/>
            <person name="Westerberg I."/>
            <person name="Brannstrom I.O."/>
            <person name="Guillou S."/>
            <person name="Cros-Aarteil S."/>
            <person name="Calhoun S."/>
            <person name="Haridas S."/>
            <person name="Kuo A."/>
            <person name="Mondo S."/>
            <person name="Pangilinan J."/>
            <person name="Riley R."/>
            <person name="LaButti K."/>
            <person name="Andreopoulos B."/>
            <person name="Lipzen A."/>
            <person name="Chen C."/>
            <person name="Yan M."/>
            <person name="Daum C."/>
            <person name="Ng V."/>
            <person name="Clum A."/>
            <person name="Steindorff A."/>
            <person name="Ohm R.A."/>
            <person name="Martin F."/>
            <person name="Silar P."/>
            <person name="Natvig D.O."/>
            <person name="Lalanne C."/>
            <person name="Gautier V."/>
            <person name="Ament-Velasquez S.L."/>
            <person name="Kruys A."/>
            <person name="Hutchinson M.I."/>
            <person name="Powell A.J."/>
            <person name="Barry K."/>
            <person name="Miller A.N."/>
            <person name="Grigoriev I.V."/>
            <person name="Debuchy R."/>
            <person name="Gladieux P."/>
            <person name="Hiltunen Thoren M."/>
            <person name="Johannesson H."/>
        </authorList>
    </citation>
    <scope>NUCLEOTIDE SEQUENCE</scope>
    <source>
        <strain evidence="2">CBS 314.62</strain>
    </source>
</reference>
<evidence type="ECO:0000313" key="2">
    <source>
        <dbReference type="EMBL" id="KAK3687606.1"/>
    </source>
</evidence>
<keyword evidence="3" id="KW-1185">Reference proteome</keyword>
<accession>A0AAE0X7N3</accession>
<dbReference type="Proteomes" id="UP001270362">
    <property type="component" value="Unassembled WGS sequence"/>
</dbReference>
<protein>
    <submittedName>
        <fullName evidence="2">Uncharacterized protein</fullName>
    </submittedName>
</protein>
<dbReference type="EMBL" id="JAULSO010000002">
    <property type="protein sequence ID" value="KAK3687606.1"/>
    <property type="molecule type" value="Genomic_DNA"/>
</dbReference>
<evidence type="ECO:0000313" key="3">
    <source>
        <dbReference type="Proteomes" id="UP001270362"/>
    </source>
</evidence>
<dbReference type="AlphaFoldDB" id="A0AAE0X7N3"/>
<organism evidence="2 3">
    <name type="scientific">Podospora appendiculata</name>
    <dbReference type="NCBI Taxonomy" id="314037"/>
    <lineage>
        <taxon>Eukaryota</taxon>
        <taxon>Fungi</taxon>
        <taxon>Dikarya</taxon>
        <taxon>Ascomycota</taxon>
        <taxon>Pezizomycotina</taxon>
        <taxon>Sordariomycetes</taxon>
        <taxon>Sordariomycetidae</taxon>
        <taxon>Sordariales</taxon>
        <taxon>Podosporaceae</taxon>
        <taxon>Podospora</taxon>
    </lineage>
</organism>
<sequence>MDWMDPLRAERGGRVQRCSQRCRPGSACPAAASSQQVELSTNINDIQPACIALDAAAASASASFSLHRLYRRHNSLHSLTQPIPLPLNRISPRPPTSRLPGRGSLSLTPPRFAYLPALTTLPGLTYLAHPPQPSPTRPPISAQLPQHRRRQPNDDFFSHLDSFTRSQYVLRPGLFLSATQGEKESRTRSSSSSKSRRRARAPVTAPGQRAPLARET</sequence>
<feature type="region of interest" description="Disordered" evidence="1">
    <location>
        <begin position="86"/>
        <end position="105"/>
    </location>
</feature>
<evidence type="ECO:0000256" key="1">
    <source>
        <dbReference type="SAM" id="MobiDB-lite"/>
    </source>
</evidence>
<name>A0AAE0X7N3_9PEZI</name>
<feature type="region of interest" description="Disordered" evidence="1">
    <location>
        <begin position="125"/>
        <end position="155"/>
    </location>
</feature>
<proteinExistence type="predicted"/>
<comment type="caution">
    <text evidence="2">The sequence shown here is derived from an EMBL/GenBank/DDBJ whole genome shotgun (WGS) entry which is preliminary data.</text>
</comment>
<gene>
    <name evidence="2" type="ORF">B0T22DRAFT_132909</name>
</gene>
<reference evidence="2" key="2">
    <citation type="submission" date="2023-06" db="EMBL/GenBank/DDBJ databases">
        <authorList>
            <consortium name="Lawrence Berkeley National Laboratory"/>
            <person name="Haridas S."/>
            <person name="Hensen N."/>
            <person name="Bonometti L."/>
            <person name="Westerberg I."/>
            <person name="Brannstrom I.O."/>
            <person name="Guillou S."/>
            <person name="Cros-Aarteil S."/>
            <person name="Calhoun S."/>
            <person name="Kuo A."/>
            <person name="Mondo S."/>
            <person name="Pangilinan J."/>
            <person name="Riley R."/>
            <person name="Labutti K."/>
            <person name="Andreopoulos B."/>
            <person name="Lipzen A."/>
            <person name="Chen C."/>
            <person name="Yanf M."/>
            <person name="Daum C."/>
            <person name="Ng V."/>
            <person name="Clum A."/>
            <person name="Steindorff A."/>
            <person name="Ohm R."/>
            <person name="Martin F."/>
            <person name="Silar P."/>
            <person name="Natvig D."/>
            <person name="Lalanne C."/>
            <person name="Gautier V."/>
            <person name="Ament-Velasquez S.L."/>
            <person name="Kruys A."/>
            <person name="Hutchinson M.I."/>
            <person name="Powell A.J."/>
            <person name="Barry K."/>
            <person name="Miller A.N."/>
            <person name="Grigoriev I.V."/>
            <person name="Debuchy R."/>
            <person name="Gladieux P."/>
            <person name="Thoren M.H."/>
            <person name="Johannesson H."/>
        </authorList>
    </citation>
    <scope>NUCLEOTIDE SEQUENCE</scope>
    <source>
        <strain evidence="2">CBS 314.62</strain>
    </source>
</reference>
<feature type="region of interest" description="Disordered" evidence="1">
    <location>
        <begin position="179"/>
        <end position="216"/>
    </location>
</feature>